<comment type="caution">
    <text evidence="2">The sequence shown here is derived from an EMBL/GenBank/DDBJ whole genome shotgun (WGS) entry which is preliminary data.</text>
</comment>
<dbReference type="RefSeq" id="WP_127744185.1">
    <property type="nucleotide sequence ID" value="NZ_SACN01000001.1"/>
</dbReference>
<dbReference type="PROSITE" id="PS51186">
    <property type="entry name" value="GNAT"/>
    <property type="match status" value="1"/>
</dbReference>
<dbReference type="InterPro" id="IPR000182">
    <property type="entry name" value="GNAT_dom"/>
</dbReference>
<dbReference type="OrthoDB" id="9797178at2"/>
<dbReference type="EMBL" id="SACN01000001">
    <property type="protein sequence ID" value="RVT94611.1"/>
    <property type="molecule type" value="Genomic_DNA"/>
</dbReference>
<organism evidence="2 3">
    <name type="scientific">Sphingomonas crocodyli</name>
    <dbReference type="NCBI Taxonomy" id="1979270"/>
    <lineage>
        <taxon>Bacteria</taxon>
        <taxon>Pseudomonadati</taxon>
        <taxon>Pseudomonadota</taxon>
        <taxon>Alphaproteobacteria</taxon>
        <taxon>Sphingomonadales</taxon>
        <taxon>Sphingomonadaceae</taxon>
        <taxon>Sphingomonas</taxon>
    </lineage>
</organism>
<proteinExistence type="predicted"/>
<dbReference type="AlphaFoldDB" id="A0A437MAF3"/>
<dbReference type="PANTHER" id="PTHR37817:SF1">
    <property type="entry name" value="N-ACETYLTRANSFERASE EIS"/>
    <property type="match status" value="1"/>
</dbReference>
<dbReference type="InterPro" id="IPR051554">
    <property type="entry name" value="Acetyltransferase_Eis"/>
</dbReference>
<evidence type="ECO:0000313" key="2">
    <source>
        <dbReference type="EMBL" id="RVT94611.1"/>
    </source>
</evidence>
<dbReference type="SUPFAM" id="SSF55729">
    <property type="entry name" value="Acyl-CoA N-acyltransferases (Nat)"/>
    <property type="match status" value="1"/>
</dbReference>
<reference evidence="2 3" key="1">
    <citation type="submission" date="2019-01" db="EMBL/GenBank/DDBJ databases">
        <authorList>
            <person name="Chen W.-M."/>
        </authorList>
    </citation>
    <scope>NUCLEOTIDE SEQUENCE [LARGE SCALE GENOMIC DNA]</scope>
    <source>
        <strain evidence="2 3">CCP-7</strain>
    </source>
</reference>
<dbReference type="GO" id="GO:0030649">
    <property type="term" value="P:aminoglycoside antibiotic catabolic process"/>
    <property type="evidence" value="ECO:0007669"/>
    <property type="project" value="TreeGrafter"/>
</dbReference>
<sequence>MSETITVRPARGEDVAAIDGLFLRTFPEPAEAHLVRDLCIDGDIVLMLVATEDDGTVVGSIAFSRMAVEVNGKSVPSVALAPVAVDRDYRKQGIAEALIQAGLERLEQEGVVLCFVLGEPDYYGRFGFAADVASGFESPYAGDYFMATPLQGGLIPCGVRGRADHAPAFARLGQSE</sequence>
<accession>A0A437MAF3</accession>
<gene>
    <name evidence="2" type="ORF">EOD43_12470</name>
</gene>
<dbReference type="GO" id="GO:0034069">
    <property type="term" value="F:aminoglycoside N-acetyltransferase activity"/>
    <property type="evidence" value="ECO:0007669"/>
    <property type="project" value="TreeGrafter"/>
</dbReference>
<evidence type="ECO:0000259" key="1">
    <source>
        <dbReference type="PROSITE" id="PS51186"/>
    </source>
</evidence>
<dbReference type="PANTHER" id="PTHR37817">
    <property type="entry name" value="N-ACETYLTRANSFERASE EIS"/>
    <property type="match status" value="1"/>
</dbReference>
<protein>
    <submittedName>
        <fullName evidence="2">N-acetyltransferase</fullName>
    </submittedName>
</protein>
<name>A0A437MAF3_9SPHN</name>
<evidence type="ECO:0000313" key="3">
    <source>
        <dbReference type="Proteomes" id="UP000282971"/>
    </source>
</evidence>
<dbReference type="Gene3D" id="3.40.630.30">
    <property type="match status" value="1"/>
</dbReference>
<dbReference type="Proteomes" id="UP000282971">
    <property type="component" value="Unassembled WGS sequence"/>
</dbReference>
<dbReference type="CDD" id="cd04301">
    <property type="entry name" value="NAT_SF"/>
    <property type="match status" value="1"/>
</dbReference>
<dbReference type="InterPro" id="IPR016181">
    <property type="entry name" value="Acyl_CoA_acyltransferase"/>
</dbReference>
<keyword evidence="2" id="KW-0808">Transferase</keyword>
<feature type="domain" description="N-acetyltransferase" evidence="1">
    <location>
        <begin position="5"/>
        <end position="151"/>
    </location>
</feature>
<keyword evidence="3" id="KW-1185">Reference proteome</keyword>
<dbReference type="Pfam" id="PF13527">
    <property type="entry name" value="Acetyltransf_9"/>
    <property type="match status" value="1"/>
</dbReference>